<gene>
    <name evidence="1" type="ORF">SOJ16_002748</name>
</gene>
<reference evidence="1 2" key="1">
    <citation type="submission" date="2023-12" db="EMBL/GenBank/DDBJ databases">
        <authorList>
            <person name="Manesh M.J.H."/>
            <person name="Bing R.G."/>
            <person name="Willard D.J."/>
            <person name="Kelly R.M."/>
        </authorList>
    </citation>
    <scope>NUCLEOTIDE SEQUENCE [LARGE SCALE GENOMIC DNA]</scope>
    <source>
        <strain evidence="1 2">DSM 8977</strain>
    </source>
</reference>
<evidence type="ECO:0000313" key="1">
    <source>
        <dbReference type="EMBL" id="WPX08833.1"/>
    </source>
</evidence>
<dbReference type="RefSeq" id="WP_045173390.1">
    <property type="nucleotide sequence ID" value="NZ_CP139957.1"/>
</dbReference>
<proteinExistence type="predicted"/>
<evidence type="ECO:0008006" key="3">
    <source>
        <dbReference type="Google" id="ProtNLM"/>
    </source>
</evidence>
<dbReference type="Proteomes" id="UP001322744">
    <property type="component" value="Chromosome"/>
</dbReference>
<organism evidence="1 2">
    <name type="scientific">Anaerocellum danielii</name>
    <dbReference type="NCBI Taxonomy" id="1387557"/>
    <lineage>
        <taxon>Bacteria</taxon>
        <taxon>Bacillati</taxon>
        <taxon>Bacillota</taxon>
        <taxon>Bacillota incertae sedis</taxon>
        <taxon>Caldicellulosiruptorales</taxon>
        <taxon>Caldicellulosiruptoraceae</taxon>
        <taxon>Anaerocellum</taxon>
    </lineage>
</organism>
<dbReference type="EMBL" id="CP139957">
    <property type="protein sequence ID" value="WPX08833.1"/>
    <property type="molecule type" value="Genomic_DNA"/>
</dbReference>
<evidence type="ECO:0000313" key="2">
    <source>
        <dbReference type="Proteomes" id="UP001322744"/>
    </source>
</evidence>
<protein>
    <recommendedName>
        <fullName evidence="3">PIN domain-containing protein</fullName>
    </recommendedName>
</protein>
<name>A0ABZ0U2J9_9FIRM</name>
<accession>A0ABZ0U2J9</accession>
<keyword evidence="2" id="KW-1185">Reference proteome</keyword>
<sequence>MIKKRVDILENFLLSLYNANICLIDNNSIEFLTYVIDKIPPKKIFTPYDVVLIPTWVWEEICDSPHRKNYAYKIGNSSKYLHIINEYDYVYLVDHKEAELFRLFTHACYVHSILYGFLKKDIQCGKPLEELPPYKQWLKLFDNQALKGSELSTGRKQRKNGGEIFITVLTYILACYYSSHIANITIISHDRDTYRYVKTAAEKIEKDEIFKNKKHCSITSKSNDCLLYEWKKLGYMSSEEIEVLVHKHRQARRVKFTRRKEDNSIEEKEIILDNIQFLVLIKDNDVHIIF</sequence>